<feature type="compositionally biased region" description="Low complexity" evidence="1">
    <location>
        <begin position="201"/>
        <end position="213"/>
    </location>
</feature>
<feature type="region of interest" description="Disordered" evidence="1">
    <location>
        <begin position="199"/>
        <end position="226"/>
    </location>
</feature>
<feature type="compositionally biased region" description="Low complexity" evidence="1">
    <location>
        <begin position="17"/>
        <end position="34"/>
    </location>
</feature>
<name>A0AAE0LEH6_9CHLO</name>
<accession>A0AAE0LEH6</accession>
<evidence type="ECO:0000313" key="3">
    <source>
        <dbReference type="Proteomes" id="UP001190700"/>
    </source>
</evidence>
<dbReference type="EMBL" id="LGRX02003392">
    <property type="protein sequence ID" value="KAK3282288.1"/>
    <property type="molecule type" value="Genomic_DNA"/>
</dbReference>
<keyword evidence="3" id="KW-1185">Reference proteome</keyword>
<sequence length="348" mass="36478">MFVERVTLASRLRAARPHGGASPGSPASSSPSDSRSGDPVVPMATLLARPTPVSGGYASTSRTLATRTATVSGSAFVPPKIDETLEPAPQLAVVRTLANKHRRLHPAYSDRDLVEDVYAILRSSASASPYITPLAVLRELGTAHGHTFASLTLRLGKIFRDESHLARLSAPASGGATRGGGGGRSSVRGVDLQHGEAQTFAPGRRAPAKAPAAPANPPPLSEWPPSALPRAHALRELEPPLQEEDAPAAAAAMHLVRLSSEQPLGGDVRLSTGWTPGFAGLSHAGDGGCDPPISTLAIRQHMDDDEEDWPAIFGNRQCTPRRRLLETIEEFCAPADTTASSNGSTTTF</sequence>
<dbReference type="AlphaFoldDB" id="A0AAE0LEH6"/>
<proteinExistence type="predicted"/>
<gene>
    <name evidence="2" type="ORF">CYMTET_9968</name>
</gene>
<protein>
    <submittedName>
        <fullName evidence="2">Uncharacterized protein</fullName>
    </submittedName>
</protein>
<evidence type="ECO:0000313" key="2">
    <source>
        <dbReference type="EMBL" id="KAK3282288.1"/>
    </source>
</evidence>
<dbReference type="Proteomes" id="UP001190700">
    <property type="component" value="Unassembled WGS sequence"/>
</dbReference>
<reference evidence="2 3" key="1">
    <citation type="journal article" date="2015" name="Genome Biol. Evol.">
        <title>Comparative Genomics of a Bacterivorous Green Alga Reveals Evolutionary Causalities and Consequences of Phago-Mixotrophic Mode of Nutrition.</title>
        <authorList>
            <person name="Burns J.A."/>
            <person name="Paasch A."/>
            <person name="Narechania A."/>
            <person name="Kim E."/>
        </authorList>
    </citation>
    <scope>NUCLEOTIDE SEQUENCE [LARGE SCALE GENOMIC DNA]</scope>
    <source>
        <strain evidence="2 3">PLY_AMNH</strain>
    </source>
</reference>
<evidence type="ECO:0000256" key="1">
    <source>
        <dbReference type="SAM" id="MobiDB-lite"/>
    </source>
</evidence>
<feature type="region of interest" description="Disordered" evidence="1">
    <location>
        <begin position="9"/>
        <end position="40"/>
    </location>
</feature>
<comment type="caution">
    <text evidence="2">The sequence shown here is derived from an EMBL/GenBank/DDBJ whole genome shotgun (WGS) entry which is preliminary data.</text>
</comment>
<organism evidence="2 3">
    <name type="scientific">Cymbomonas tetramitiformis</name>
    <dbReference type="NCBI Taxonomy" id="36881"/>
    <lineage>
        <taxon>Eukaryota</taxon>
        <taxon>Viridiplantae</taxon>
        <taxon>Chlorophyta</taxon>
        <taxon>Pyramimonadophyceae</taxon>
        <taxon>Pyramimonadales</taxon>
        <taxon>Pyramimonadaceae</taxon>
        <taxon>Cymbomonas</taxon>
    </lineage>
</organism>
<feature type="region of interest" description="Disordered" evidence="1">
    <location>
        <begin position="170"/>
        <end position="189"/>
    </location>
</feature>